<dbReference type="AlphaFoldDB" id="A0A0U5F960"/>
<evidence type="ECO:0000313" key="2">
    <source>
        <dbReference type="Proteomes" id="UP000052230"/>
    </source>
</evidence>
<dbReference type="Proteomes" id="UP000052230">
    <property type="component" value="Unassembled WGS sequence"/>
</dbReference>
<name>A0A0U5F960_XANCI</name>
<protein>
    <submittedName>
        <fullName evidence="1">Uncharacterized protein</fullName>
    </submittedName>
</protein>
<dbReference type="RefSeq" id="WP_059024093.1">
    <property type="nucleotide sequence ID" value="NZ_CP020883.1"/>
</dbReference>
<proteinExistence type="predicted"/>
<evidence type="ECO:0000313" key="1">
    <source>
        <dbReference type="EMBL" id="CEG14810.1"/>
    </source>
</evidence>
<reference evidence="1 2" key="1">
    <citation type="submission" date="2014-09" db="EMBL/GenBank/DDBJ databases">
        <authorList>
            <person name="Regsiter A."/>
        </authorList>
    </citation>
    <scope>NUCLEOTIDE SEQUENCE [LARGE SCALE GENOMIC DNA]</scope>
</reference>
<accession>A0A0U5F960</accession>
<dbReference type="EMBL" id="CCXZ01000025">
    <property type="protein sequence ID" value="CEG14810.1"/>
    <property type="molecule type" value="Genomic_DNA"/>
</dbReference>
<gene>
    <name evidence="1" type="ORF">XAC3562_1200133</name>
</gene>
<keyword evidence="2" id="KW-1185">Reference proteome</keyword>
<sequence>MSTPDAHEDVFDQHRATLRAQGFVPNPYRVGVQVGKTGVGIDLPCPYTKSRSINAYRDGVRYGDQWRRQQRALEKRR</sequence>
<comment type="caution">
    <text evidence="1">The sequence shown here is derived from an EMBL/GenBank/DDBJ whole genome shotgun (WGS) entry which is preliminary data.</text>
</comment>
<organism evidence="1 2">
    <name type="scientific">Xanthomonas citri pv. citri</name>
    <dbReference type="NCBI Taxonomy" id="611301"/>
    <lineage>
        <taxon>Bacteria</taxon>
        <taxon>Pseudomonadati</taxon>
        <taxon>Pseudomonadota</taxon>
        <taxon>Gammaproteobacteria</taxon>
        <taxon>Lysobacterales</taxon>
        <taxon>Lysobacteraceae</taxon>
        <taxon>Xanthomonas</taxon>
    </lineage>
</organism>